<gene>
    <name evidence="1" type="ORF">P5627_21835</name>
</gene>
<dbReference type="EMBL" id="CP121752">
    <property type="protein sequence ID" value="XRL54491.1"/>
    <property type="molecule type" value="Genomic_DNA"/>
</dbReference>
<evidence type="ECO:0000313" key="2">
    <source>
        <dbReference type="Proteomes" id="UP001218488"/>
    </source>
</evidence>
<accession>A0AC61ZV69</accession>
<evidence type="ECO:0000313" key="1">
    <source>
        <dbReference type="EMBL" id="XRL54491.1"/>
    </source>
</evidence>
<dbReference type="Proteomes" id="UP001218488">
    <property type="component" value="Chromosome"/>
</dbReference>
<reference evidence="1" key="1">
    <citation type="submission" date="2025-02" db="EMBL/GenBank/DDBJ databases">
        <title>Complete genome sequences of 52 Bacillus and Priestia strains isolated from West-African fermentations and 26 reference strains from the DSMZ collection.</title>
        <authorList>
            <person name="Wiedenbein E.S."/>
            <person name="Canoy T.S."/>
            <person name="Hui Y."/>
            <person name="Parkouda C."/>
            <person name="Dawende C."/>
            <person name="Ametefe E."/>
            <person name="Jespersen L."/>
            <person name="Nielsen D.S."/>
        </authorList>
    </citation>
    <scope>NUCLEOTIDE SEQUENCE</scope>
    <source>
        <strain evidence="1">PRO33</strain>
    </source>
</reference>
<sequence length="90" mass="10313">MRIKKVIASSVLSLALLVSSSAFFTTQAEAATPNEQWKHCTTTEDGPFYSRNAIPGIYNDGIHNWYLKGARSWKGVWYGKYERCWYETIT</sequence>
<organism evidence="1 2">
    <name type="scientific">Bacillus safensis</name>
    <dbReference type="NCBI Taxonomy" id="561879"/>
    <lineage>
        <taxon>Bacteria</taxon>
        <taxon>Bacillati</taxon>
        <taxon>Bacillota</taxon>
        <taxon>Bacilli</taxon>
        <taxon>Bacillales</taxon>
        <taxon>Bacillaceae</taxon>
        <taxon>Bacillus</taxon>
    </lineage>
</organism>
<name>A0AC61ZV69_BACIA</name>
<proteinExistence type="predicted"/>
<protein>
    <submittedName>
        <fullName evidence="1">Uncharacterized protein</fullName>
    </submittedName>
</protein>